<dbReference type="SUPFAM" id="SSF46689">
    <property type="entry name" value="Homeodomain-like"/>
    <property type="match status" value="1"/>
</dbReference>
<dbReference type="EMBL" id="VFQC01000001">
    <property type="protein sequence ID" value="TQN31558.1"/>
    <property type="molecule type" value="Genomic_DNA"/>
</dbReference>
<evidence type="ECO:0000256" key="1">
    <source>
        <dbReference type="ARBA" id="ARBA00023015"/>
    </source>
</evidence>
<accession>A0A543NI93</accession>
<evidence type="ECO:0000256" key="3">
    <source>
        <dbReference type="ARBA" id="ARBA00023163"/>
    </source>
</evidence>
<reference evidence="6 7" key="1">
    <citation type="submission" date="2019-06" db="EMBL/GenBank/DDBJ databases">
        <title>Sequencing the genomes of 1000 actinobacteria strains.</title>
        <authorList>
            <person name="Klenk H.-P."/>
        </authorList>
    </citation>
    <scope>NUCLEOTIDE SEQUENCE [LARGE SCALE GENOMIC DNA]</scope>
    <source>
        <strain evidence="6 7">DSM 45015</strain>
    </source>
</reference>
<evidence type="ECO:0000259" key="5">
    <source>
        <dbReference type="PROSITE" id="PS50977"/>
    </source>
</evidence>
<name>A0A543NI93_9ACTN</name>
<proteinExistence type="predicted"/>
<evidence type="ECO:0000313" key="7">
    <source>
        <dbReference type="Proteomes" id="UP000317422"/>
    </source>
</evidence>
<dbReference type="PRINTS" id="PR00455">
    <property type="entry name" value="HTHTETR"/>
</dbReference>
<dbReference type="PANTHER" id="PTHR30055:SF158">
    <property type="entry name" value="POSSIBLE TRANSCRIPTIONAL REGULATORY PROTEIN (PROBABLY TETR-FAMILY)"/>
    <property type="match status" value="1"/>
</dbReference>
<dbReference type="Pfam" id="PF00440">
    <property type="entry name" value="TetR_N"/>
    <property type="match status" value="1"/>
</dbReference>
<dbReference type="Proteomes" id="UP000317422">
    <property type="component" value="Unassembled WGS sequence"/>
</dbReference>
<dbReference type="PROSITE" id="PS50977">
    <property type="entry name" value="HTH_TETR_2"/>
    <property type="match status" value="1"/>
</dbReference>
<dbReference type="InterPro" id="IPR001647">
    <property type="entry name" value="HTH_TetR"/>
</dbReference>
<evidence type="ECO:0000256" key="2">
    <source>
        <dbReference type="ARBA" id="ARBA00023125"/>
    </source>
</evidence>
<dbReference type="AlphaFoldDB" id="A0A543NI93"/>
<dbReference type="InterPro" id="IPR054129">
    <property type="entry name" value="DesT_TetR_C"/>
</dbReference>
<comment type="caution">
    <text evidence="6">The sequence shown here is derived from an EMBL/GenBank/DDBJ whole genome shotgun (WGS) entry which is preliminary data.</text>
</comment>
<keyword evidence="2 4" id="KW-0238">DNA-binding</keyword>
<feature type="domain" description="HTH tetR-type" evidence="5">
    <location>
        <begin position="55"/>
        <end position="115"/>
    </location>
</feature>
<dbReference type="Pfam" id="PF21943">
    <property type="entry name" value="TetR_C_46"/>
    <property type="match status" value="1"/>
</dbReference>
<feature type="DNA-binding region" description="H-T-H motif" evidence="4">
    <location>
        <begin position="78"/>
        <end position="97"/>
    </location>
</feature>
<dbReference type="InterPro" id="IPR009057">
    <property type="entry name" value="Homeodomain-like_sf"/>
</dbReference>
<dbReference type="GO" id="GO:0003700">
    <property type="term" value="F:DNA-binding transcription factor activity"/>
    <property type="evidence" value="ECO:0007669"/>
    <property type="project" value="TreeGrafter"/>
</dbReference>
<dbReference type="PANTHER" id="PTHR30055">
    <property type="entry name" value="HTH-TYPE TRANSCRIPTIONAL REGULATOR RUTR"/>
    <property type="match status" value="1"/>
</dbReference>
<protein>
    <submittedName>
        <fullName evidence="6">TetR family transcriptional regulator</fullName>
    </submittedName>
</protein>
<organism evidence="6 7">
    <name type="scientific">Haloactinospora alba</name>
    <dbReference type="NCBI Taxonomy" id="405555"/>
    <lineage>
        <taxon>Bacteria</taxon>
        <taxon>Bacillati</taxon>
        <taxon>Actinomycetota</taxon>
        <taxon>Actinomycetes</taxon>
        <taxon>Streptosporangiales</taxon>
        <taxon>Nocardiopsidaceae</taxon>
        <taxon>Haloactinospora</taxon>
    </lineage>
</organism>
<gene>
    <name evidence="6" type="ORF">FHX37_1465</name>
</gene>
<keyword evidence="3" id="KW-0804">Transcription</keyword>
<sequence length="254" mass="28133">MWNAGSLSVARDTHNARASRCRYAVLRLFRARGRPRVLPIGSGRVVSKQKRLPRQVREQQMIDAAIPVFSRSGYHTASVEEIAEAAGISKPMVYIYLGSKEGLFTACIHREADRLVETLRSAICSDDPPEMGLWRGLNAFFRFVADNQASWAVLYQQARSQGEPFSTEVSQARCRVMDEITALVVNGTKLPDGERVISTKDAEILARIAAGAADALTDWLLEHPEESPDTLTDRVMNLALVGVERYNSGGLNEE</sequence>
<evidence type="ECO:0000256" key="4">
    <source>
        <dbReference type="PROSITE-ProRule" id="PRU00335"/>
    </source>
</evidence>
<evidence type="ECO:0000313" key="6">
    <source>
        <dbReference type="EMBL" id="TQN31558.1"/>
    </source>
</evidence>
<keyword evidence="7" id="KW-1185">Reference proteome</keyword>
<keyword evidence="1" id="KW-0805">Transcription regulation</keyword>
<dbReference type="InterPro" id="IPR036271">
    <property type="entry name" value="Tet_transcr_reg_TetR-rel_C_sf"/>
</dbReference>
<dbReference type="GO" id="GO:0000976">
    <property type="term" value="F:transcription cis-regulatory region binding"/>
    <property type="evidence" value="ECO:0007669"/>
    <property type="project" value="TreeGrafter"/>
</dbReference>
<dbReference type="InterPro" id="IPR050109">
    <property type="entry name" value="HTH-type_TetR-like_transc_reg"/>
</dbReference>
<dbReference type="SUPFAM" id="SSF48498">
    <property type="entry name" value="Tetracyclin repressor-like, C-terminal domain"/>
    <property type="match status" value="1"/>
</dbReference>
<dbReference type="Gene3D" id="1.10.357.10">
    <property type="entry name" value="Tetracycline Repressor, domain 2"/>
    <property type="match status" value="1"/>
</dbReference>